<dbReference type="PROSITE" id="PS51257">
    <property type="entry name" value="PROKAR_LIPOPROTEIN"/>
    <property type="match status" value="1"/>
</dbReference>
<dbReference type="GeneID" id="46908060"/>
<dbReference type="RefSeq" id="WP_071551510.1">
    <property type="nucleotide sequence ID" value="NZ_CP017886.1"/>
</dbReference>
<dbReference type="PROSITE" id="PS51677">
    <property type="entry name" value="NODB"/>
    <property type="match status" value="1"/>
</dbReference>
<protein>
    <submittedName>
        <fullName evidence="2">Polysaccharide deacetylase</fullName>
    </submittedName>
</protein>
<reference evidence="3" key="1">
    <citation type="submission" date="2016-10" db="EMBL/GenBank/DDBJ databases">
        <title>Pseudomonas frederiksbergensis ERGS4:02 complete genome.</title>
        <authorList>
            <person name="Kumar R."/>
            <person name="Acharya V."/>
            <person name="Singh D."/>
        </authorList>
    </citation>
    <scope>NUCLEOTIDE SEQUENCE [LARGE SCALE GENOMIC DNA]</scope>
    <source>
        <strain evidence="3">ERGS4:02</strain>
    </source>
</reference>
<dbReference type="InterPro" id="IPR050248">
    <property type="entry name" value="Polysacc_deacetylase_ArnD"/>
</dbReference>
<dbReference type="InterPro" id="IPR002509">
    <property type="entry name" value="NODB_dom"/>
</dbReference>
<evidence type="ECO:0000259" key="1">
    <source>
        <dbReference type="PROSITE" id="PS51677"/>
    </source>
</evidence>
<dbReference type="InterPro" id="IPR011330">
    <property type="entry name" value="Glyco_hydro/deAcase_b/a-brl"/>
</dbReference>
<dbReference type="EMBL" id="CP017886">
    <property type="protein sequence ID" value="APC15571.1"/>
    <property type="molecule type" value="Genomic_DNA"/>
</dbReference>
<dbReference type="CDD" id="cd10917">
    <property type="entry name" value="CE4_NodB_like_6s_7s"/>
    <property type="match status" value="1"/>
</dbReference>
<organism evidence="2 3">
    <name type="scientific">Pseudomonas frederiksbergensis</name>
    <dbReference type="NCBI Taxonomy" id="104087"/>
    <lineage>
        <taxon>Bacteria</taxon>
        <taxon>Pseudomonadati</taxon>
        <taxon>Pseudomonadota</taxon>
        <taxon>Gammaproteobacteria</taxon>
        <taxon>Pseudomonadales</taxon>
        <taxon>Pseudomonadaceae</taxon>
        <taxon>Pseudomonas</taxon>
    </lineage>
</organism>
<evidence type="ECO:0000313" key="3">
    <source>
        <dbReference type="Proteomes" id="UP000182567"/>
    </source>
</evidence>
<accession>A0A1J0EI33</accession>
<gene>
    <name evidence="2" type="ORF">BLL42_07460</name>
</gene>
<feature type="domain" description="NodB homology" evidence="1">
    <location>
        <begin position="41"/>
        <end position="257"/>
    </location>
</feature>
<dbReference type="Pfam" id="PF01522">
    <property type="entry name" value="Polysacc_deac_1"/>
    <property type="match status" value="1"/>
</dbReference>
<proteinExistence type="predicted"/>
<name>A0A1J0EI33_9PSED</name>
<dbReference type="PANTHER" id="PTHR10587">
    <property type="entry name" value="GLYCOSYL TRANSFERASE-RELATED"/>
    <property type="match status" value="1"/>
</dbReference>
<dbReference type="Proteomes" id="UP000182567">
    <property type="component" value="Chromosome"/>
</dbReference>
<dbReference type="SUPFAM" id="SSF88713">
    <property type="entry name" value="Glycoside hydrolase/deacetylase"/>
    <property type="match status" value="1"/>
</dbReference>
<evidence type="ECO:0000313" key="2">
    <source>
        <dbReference type="EMBL" id="APC15571.1"/>
    </source>
</evidence>
<dbReference type="Gene3D" id="3.20.20.370">
    <property type="entry name" value="Glycoside hydrolase/deacetylase"/>
    <property type="match status" value="1"/>
</dbReference>
<dbReference type="AlphaFoldDB" id="A0A1J0EI33"/>
<dbReference type="GO" id="GO:0005975">
    <property type="term" value="P:carbohydrate metabolic process"/>
    <property type="evidence" value="ECO:0007669"/>
    <property type="project" value="InterPro"/>
</dbReference>
<sequence>MKLIAAALSVLAVTVGLSGCIGPPIELTPKTEQILRSTPPIRFLLTFDDGPSASGFFNPTSAVLDALANNPIEPGIKAVFFVQTQAPRAGGSELGKKIMQREQAEGHILGFHTATPWHTNHRSLSPEELERSLTQGSADIASITGSPPMLLRPPFWNYDKRTFAAYQQHGLQVLLTDLSANDGKIWGFNGSPRRRANMLRQMSEVRERIAAGELPTVDGVIPVVVTFHDLNRYTSWHMEEYLQILLDSARETGVTTAAKPFYDEHIALRDAALARTVRDANQPVHLPGVWSWFWDSNSH</sequence>
<dbReference type="GO" id="GO:0016810">
    <property type="term" value="F:hydrolase activity, acting on carbon-nitrogen (but not peptide) bonds"/>
    <property type="evidence" value="ECO:0007669"/>
    <property type="project" value="InterPro"/>
</dbReference>
<dbReference type="OrthoDB" id="8617477at2"/>